<dbReference type="Proteomes" id="UP001057452">
    <property type="component" value="Chromosome 15"/>
</dbReference>
<organism evidence="1 2">
    <name type="scientific">Chaenocephalus aceratus</name>
    <name type="common">Blackfin icefish</name>
    <name type="synonym">Chaenichthys aceratus</name>
    <dbReference type="NCBI Taxonomy" id="36190"/>
    <lineage>
        <taxon>Eukaryota</taxon>
        <taxon>Metazoa</taxon>
        <taxon>Chordata</taxon>
        <taxon>Craniata</taxon>
        <taxon>Vertebrata</taxon>
        <taxon>Euteleostomi</taxon>
        <taxon>Actinopterygii</taxon>
        <taxon>Neopterygii</taxon>
        <taxon>Teleostei</taxon>
        <taxon>Neoteleostei</taxon>
        <taxon>Acanthomorphata</taxon>
        <taxon>Eupercaria</taxon>
        <taxon>Perciformes</taxon>
        <taxon>Notothenioidei</taxon>
        <taxon>Channichthyidae</taxon>
        <taxon>Chaenocephalus</taxon>
    </lineage>
</organism>
<reference evidence="1" key="1">
    <citation type="submission" date="2022-05" db="EMBL/GenBank/DDBJ databases">
        <title>Chromosome-level genome of Chaenocephalus aceratus.</title>
        <authorList>
            <person name="Park H."/>
        </authorList>
    </citation>
    <scope>NUCLEOTIDE SEQUENCE</scope>
    <source>
        <strain evidence="1">KU_202001</strain>
    </source>
</reference>
<evidence type="ECO:0000313" key="2">
    <source>
        <dbReference type="Proteomes" id="UP001057452"/>
    </source>
</evidence>
<comment type="caution">
    <text evidence="1">The sequence shown here is derived from an EMBL/GenBank/DDBJ whole genome shotgun (WGS) entry which is preliminary data.</text>
</comment>
<accession>A0ACB9VUV0</accession>
<evidence type="ECO:0000313" key="1">
    <source>
        <dbReference type="EMBL" id="KAI4804005.1"/>
    </source>
</evidence>
<keyword evidence="2" id="KW-1185">Reference proteome</keyword>
<dbReference type="EMBL" id="CM043799">
    <property type="protein sequence ID" value="KAI4804005.1"/>
    <property type="molecule type" value="Genomic_DNA"/>
</dbReference>
<sequence>MWCTSCLLLRCPRRHSETGSGYLTEQSCTRCSLIKSVLLRFVFLDIICSINTISMCHV</sequence>
<gene>
    <name evidence="1" type="ORF">KUCAC02_025650</name>
</gene>
<name>A0ACB9VUV0_CHAAC</name>
<proteinExistence type="predicted"/>
<protein>
    <submittedName>
        <fullName evidence="1">Uncharacterized protein</fullName>
    </submittedName>
</protein>